<evidence type="ECO:0000256" key="9">
    <source>
        <dbReference type="ARBA" id="ARBA00023204"/>
    </source>
</evidence>
<comment type="cofactor">
    <cofactor evidence="2">
        <name>Mg(2+)</name>
        <dbReference type="ChEBI" id="CHEBI:18420"/>
    </cofactor>
</comment>
<keyword evidence="6" id="KW-0227">DNA damage</keyword>
<feature type="domain" description="Endonuclease/exonuclease/phosphatase" evidence="11">
    <location>
        <begin position="199"/>
        <end position="347"/>
    </location>
</feature>
<evidence type="ECO:0000256" key="7">
    <source>
        <dbReference type="ARBA" id="ARBA00022801"/>
    </source>
</evidence>
<evidence type="ECO:0000256" key="2">
    <source>
        <dbReference type="ARBA" id="ARBA00001946"/>
    </source>
</evidence>
<accession>A0AAD4GNX8</accession>
<dbReference type="PANTHER" id="PTHR15822:SF4">
    <property type="entry name" value="TYROSYL-DNA PHOSPHODIESTERASE 2"/>
    <property type="match status" value="1"/>
</dbReference>
<keyword evidence="13" id="KW-1185">Reference proteome</keyword>
<dbReference type="InterPro" id="IPR005135">
    <property type="entry name" value="Endo/exonuclease/phosphatase"/>
</dbReference>
<evidence type="ECO:0000256" key="4">
    <source>
        <dbReference type="ARBA" id="ARBA00022722"/>
    </source>
</evidence>
<dbReference type="InterPro" id="IPR036691">
    <property type="entry name" value="Endo/exonu/phosph_ase_sf"/>
</dbReference>
<comment type="caution">
    <text evidence="12">The sequence shown here is derived from an EMBL/GenBank/DDBJ whole genome shotgun (WGS) entry which is preliminary data.</text>
</comment>
<keyword evidence="5" id="KW-0479">Metal-binding</keyword>
<dbReference type="PANTHER" id="PTHR15822">
    <property type="entry name" value="TRAF AND TNF RECEPTOR-ASSOCIATED PROTEIN"/>
    <property type="match status" value="1"/>
</dbReference>
<sequence>MISQLPLSLSQSPKNLDRVNLQPFYEYLHPAWKPIQPRHHRDNNNNNNNNNNDNITNLRITTWNIDFQTPAKTPRTAAALNYLSQTIPTAPPSILLLQEMIASDLDLIKQTPWIQTNFNITDLSPTDWQGTYGTTMLIDKRLPVQRVFRVPYSATRMQRDALFVDIAISATEPSSSPGNTNPTANAPILRVGTTHLESLLSNPPIRPVQLRLAAGFMHGGGRADERDEVVLPVPHAAILAGDLNAFAPEDLTAPGECGLRDAFLVLGGQDGEEESFTWGQQVPVWMKEQFGCSRMDKVLFCGGLEVKTLRRIGEGETVWIDYPREASDLGDDDDESSRGERVWVTDHLGLEADFEVIS</sequence>
<keyword evidence="9" id="KW-0234">DNA repair</keyword>
<dbReference type="EMBL" id="VCAU01000223">
    <property type="protein sequence ID" value="KAF9882763.1"/>
    <property type="molecule type" value="Genomic_DNA"/>
</dbReference>
<evidence type="ECO:0000256" key="1">
    <source>
        <dbReference type="ARBA" id="ARBA00001936"/>
    </source>
</evidence>
<reference evidence="12" key="1">
    <citation type="journal article" date="2019" name="Beilstein J. Org. Chem.">
        <title>Nanangenines: drimane sesquiterpenoids as the dominant metabolite cohort of a novel Australian fungus, Aspergillus nanangensis.</title>
        <authorList>
            <person name="Lacey H.J."/>
            <person name="Gilchrist C.L.M."/>
            <person name="Crombie A."/>
            <person name="Kalaitzis J.A."/>
            <person name="Vuong D."/>
            <person name="Rutledge P.J."/>
            <person name="Turner P."/>
            <person name="Pitt J.I."/>
            <person name="Lacey E."/>
            <person name="Chooi Y.H."/>
            <person name="Piggott A.M."/>
        </authorList>
    </citation>
    <scope>NUCLEOTIDE SEQUENCE</scope>
    <source>
        <strain evidence="12">MST-FP2251</strain>
    </source>
</reference>
<evidence type="ECO:0000256" key="3">
    <source>
        <dbReference type="ARBA" id="ARBA00004322"/>
    </source>
</evidence>
<comment type="cofactor">
    <cofactor evidence="1">
        <name>Mn(2+)</name>
        <dbReference type="ChEBI" id="CHEBI:29035"/>
    </cofactor>
</comment>
<dbReference type="AlphaFoldDB" id="A0AAD4GNX8"/>
<evidence type="ECO:0000259" key="11">
    <source>
        <dbReference type="Pfam" id="PF03372"/>
    </source>
</evidence>
<evidence type="ECO:0000256" key="8">
    <source>
        <dbReference type="ARBA" id="ARBA00022842"/>
    </source>
</evidence>
<gene>
    <name evidence="12" type="ORF">FE257_005311</name>
</gene>
<evidence type="ECO:0000313" key="13">
    <source>
        <dbReference type="Proteomes" id="UP001194746"/>
    </source>
</evidence>
<dbReference type="GO" id="GO:0046872">
    <property type="term" value="F:metal ion binding"/>
    <property type="evidence" value="ECO:0007669"/>
    <property type="project" value="UniProtKB-KW"/>
</dbReference>
<evidence type="ECO:0000256" key="10">
    <source>
        <dbReference type="ARBA" id="ARBA00023242"/>
    </source>
</evidence>
<dbReference type="InterPro" id="IPR051547">
    <property type="entry name" value="TDP2-like"/>
</dbReference>
<dbReference type="GO" id="GO:0004518">
    <property type="term" value="F:nuclease activity"/>
    <property type="evidence" value="ECO:0007669"/>
    <property type="project" value="UniProtKB-KW"/>
</dbReference>
<organism evidence="12 13">
    <name type="scientific">Aspergillus nanangensis</name>
    <dbReference type="NCBI Taxonomy" id="2582783"/>
    <lineage>
        <taxon>Eukaryota</taxon>
        <taxon>Fungi</taxon>
        <taxon>Dikarya</taxon>
        <taxon>Ascomycota</taxon>
        <taxon>Pezizomycotina</taxon>
        <taxon>Eurotiomycetes</taxon>
        <taxon>Eurotiomycetidae</taxon>
        <taxon>Eurotiales</taxon>
        <taxon>Aspergillaceae</taxon>
        <taxon>Aspergillus</taxon>
        <taxon>Aspergillus subgen. Circumdati</taxon>
    </lineage>
</organism>
<dbReference type="Gene3D" id="3.60.10.10">
    <property type="entry name" value="Endonuclease/exonuclease/phosphatase"/>
    <property type="match status" value="1"/>
</dbReference>
<dbReference type="GO" id="GO:0005737">
    <property type="term" value="C:cytoplasm"/>
    <property type="evidence" value="ECO:0007669"/>
    <property type="project" value="TreeGrafter"/>
</dbReference>
<keyword evidence="7" id="KW-0378">Hydrolase</keyword>
<comment type="subcellular location">
    <subcellularLocation>
        <location evidence="3">Nucleus</location>
        <location evidence="3">PML body</location>
    </subcellularLocation>
</comment>
<evidence type="ECO:0000256" key="5">
    <source>
        <dbReference type="ARBA" id="ARBA00022723"/>
    </source>
</evidence>
<dbReference type="CDD" id="cd09080">
    <property type="entry name" value="TDP2"/>
    <property type="match status" value="1"/>
</dbReference>
<proteinExistence type="predicted"/>
<name>A0AAD4GNX8_ASPNN</name>
<evidence type="ECO:0000256" key="6">
    <source>
        <dbReference type="ARBA" id="ARBA00022763"/>
    </source>
</evidence>
<dbReference type="Proteomes" id="UP001194746">
    <property type="component" value="Unassembled WGS sequence"/>
</dbReference>
<dbReference type="GO" id="GO:0006302">
    <property type="term" value="P:double-strand break repair"/>
    <property type="evidence" value="ECO:0007669"/>
    <property type="project" value="TreeGrafter"/>
</dbReference>
<dbReference type="GO" id="GO:0070260">
    <property type="term" value="F:5'-tyrosyl-DNA phosphodiesterase activity"/>
    <property type="evidence" value="ECO:0007669"/>
    <property type="project" value="TreeGrafter"/>
</dbReference>
<dbReference type="Pfam" id="PF03372">
    <property type="entry name" value="Exo_endo_phos"/>
    <property type="match status" value="1"/>
</dbReference>
<dbReference type="GO" id="GO:0003697">
    <property type="term" value="F:single-stranded DNA binding"/>
    <property type="evidence" value="ECO:0007669"/>
    <property type="project" value="TreeGrafter"/>
</dbReference>
<keyword evidence="10" id="KW-0539">Nucleus</keyword>
<keyword evidence="8" id="KW-0460">Magnesium</keyword>
<evidence type="ECO:0000313" key="12">
    <source>
        <dbReference type="EMBL" id="KAF9882763.1"/>
    </source>
</evidence>
<protein>
    <recommendedName>
        <fullName evidence="11">Endonuclease/exonuclease/phosphatase domain-containing protein</fullName>
    </recommendedName>
</protein>
<reference evidence="12" key="2">
    <citation type="submission" date="2020-02" db="EMBL/GenBank/DDBJ databases">
        <authorList>
            <person name="Gilchrist C.L.M."/>
            <person name="Chooi Y.-H."/>
        </authorList>
    </citation>
    <scope>NUCLEOTIDE SEQUENCE</scope>
    <source>
        <strain evidence="12">MST-FP2251</strain>
    </source>
</reference>
<dbReference type="SUPFAM" id="SSF56219">
    <property type="entry name" value="DNase I-like"/>
    <property type="match status" value="1"/>
</dbReference>
<keyword evidence="4" id="KW-0540">Nuclease</keyword>